<dbReference type="InterPro" id="IPR042099">
    <property type="entry name" value="ANL_N_sf"/>
</dbReference>
<dbReference type="Pfam" id="PF00501">
    <property type="entry name" value="AMP-binding"/>
    <property type="match status" value="1"/>
</dbReference>
<dbReference type="Proteomes" id="UP001207930">
    <property type="component" value="Unassembled WGS sequence"/>
</dbReference>
<dbReference type="RefSeq" id="WP_264502842.1">
    <property type="nucleotide sequence ID" value="NZ_JAPDDS010000012.1"/>
</dbReference>
<protein>
    <submittedName>
        <fullName evidence="3">AMP-binding protein</fullName>
    </submittedName>
</protein>
<evidence type="ECO:0000259" key="2">
    <source>
        <dbReference type="Pfam" id="PF00501"/>
    </source>
</evidence>
<name>A0ABT3FUB7_9BACT</name>
<dbReference type="InterPro" id="IPR000873">
    <property type="entry name" value="AMP-dep_synth/lig_dom"/>
</dbReference>
<proteinExistence type="inferred from homology"/>
<dbReference type="SUPFAM" id="SSF56801">
    <property type="entry name" value="Acetyl-CoA synthetase-like"/>
    <property type="match status" value="1"/>
</dbReference>
<reference evidence="3 4" key="1">
    <citation type="submission" date="2022-10" db="EMBL/GenBank/DDBJ databases">
        <title>Luteolibacter flavescens strain MCCC 1K03193, whole genome shotgun sequencing project.</title>
        <authorList>
            <person name="Zhao G."/>
            <person name="Shen L."/>
        </authorList>
    </citation>
    <scope>NUCLEOTIDE SEQUENCE [LARGE SCALE GENOMIC DNA]</scope>
    <source>
        <strain evidence="3 4">MCCC 1K03193</strain>
    </source>
</reference>
<accession>A0ABT3FUB7</accession>
<comment type="similarity">
    <text evidence="1">Belongs to the ATP-dependent AMP-binding enzyme family.</text>
</comment>
<dbReference type="EMBL" id="JAPDDS010000012">
    <property type="protein sequence ID" value="MCW1886889.1"/>
    <property type="molecule type" value="Genomic_DNA"/>
</dbReference>
<feature type="domain" description="AMP-dependent synthetase/ligase" evidence="2">
    <location>
        <begin position="82"/>
        <end position="267"/>
    </location>
</feature>
<comment type="caution">
    <text evidence="3">The sequence shown here is derived from an EMBL/GenBank/DDBJ whole genome shotgun (WGS) entry which is preliminary data.</text>
</comment>
<sequence>MLFSRWQETASRYRDQVAVIDGGRSWSFSDLVAGLKDRTPADGPVLARGSVVEIAVSTLQGWRDGQPVLPLEKGAAIPDLPASFPEGTAHLKLTPGIEGTPRAVFFSASQIAADADRLVSAMGLRPGMPNLAAISVTHSYGFSGIILPLLLHGIPVHVVEVPFPKVMVDAMSAHEAVALQAVPSMWKAWHRAGILRDARIALAVSAGAPLSLELEHKVFSDCGLKLHNFYGASECGGISYDGGDSPRECASDLGAPLPGVAVRLCESGRFLVESDSVALGYESAREGEILGGGQYLTQDFGRIETGRLMLENSGAESINVAGRKIGPAKIESALMASGLVERARVFGVKSHDPERVEEITALVALKSGTLEQLRQRMTEVLAGWEMPRHWETAADVSAWSLSRAELKKRWS</sequence>
<dbReference type="InterPro" id="IPR045851">
    <property type="entry name" value="AMP-bd_C_sf"/>
</dbReference>
<dbReference type="PANTHER" id="PTHR43201">
    <property type="entry name" value="ACYL-COA SYNTHETASE"/>
    <property type="match status" value="1"/>
</dbReference>
<evidence type="ECO:0000313" key="4">
    <source>
        <dbReference type="Proteomes" id="UP001207930"/>
    </source>
</evidence>
<dbReference type="PANTHER" id="PTHR43201:SF8">
    <property type="entry name" value="ACYL-COA SYNTHETASE FAMILY MEMBER 3"/>
    <property type="match status" value="1"/>
</dbReference>
<evidence type="ECO:0000256" key="1">
    <source>
        <dbReference type="ARBA" id="ARBA00006432"/>
    </source>
</evidence>
<keyword evidence="4" id="KW-1185">Reference proteome</keyword>
<evidence type="ECO:0000313" key="3">
    <source>
        <dbReference type="EMBL" id="MCW1886889.1"/>
    </source>
</evidence>
<dbReference type="Gene3D" id="3.40.50.12780">
    <property type="entry name" value="N-terminal domain of ligase-like"/>
    <property type="match status" value="1"/>
</dbReference>
<dbReference type="Gene3D" id="3.30.300.30">
    <property type="match status" value="1"/>
</dbReference>
<organism evidence="3 4">
    <name type="scientific">Luteolibacter flavescens</name>
    <dbReference type="NCBI Taxonomy" id="1859460"/>
    <lineage>
        <taxon>Bacteria</taxon>
        <taxon>Pseudomonadati</taxon>
        <taxon>Verrucomicrobiota</taxon>
        <taxon>Verrucomicrobiia</taxon>
        <taxon>Verrucomicrobiales</taxon>
        <taxon>Verrucomicrobiaceae</taxon>
        <taxon>Luteolibacter</taxon>
    </lineage>
</organism>
<gene>
    <name evidence="3" type="ORF">OKA04_19270</name>
</gene>